<protein>
    <submittedName>
        <fullName evidence="2">Uncharacterized protein</fullName>
    </submittedName>
</protein>
<reference evidence="2 3" key="1">
    <citation type="submission" date="2020-08" db="EMBL/GenBank/DDBJ databases">
        <title>A novel species.</title>
        <authorList>
            <person name="Gao J."/>
        </authorList>
    </citation>
    <scope>NUCLEOTIDE SEQUENCE [LARGE SCALE GENOMIC DNA]</scope>
    <source>
        <strain evidence="2 3">CRPJ-33</strain>
    </source>
</reference>
<accession>A0A7H0HMV7</accession>
<dbReference type="AlphaFoldDB" id="A0A7H0HMV7"/>
<gene>
    <name evidence="2" type="ORF">IAG43_02330</name>
</gene>
<sequence length="64" mass="6296">MSVSAFQALPATARPLTEEDPGHLAMGTAPVTATPMVLATAFAAGLAVGVTLCDSIGETGPIQA</sequence>
<keyword evidence="3" id="KW-1185">Reference proteome</keyword>
<organism evidence="2 3">
    <name type="scientific">Streptomyces genisteinicus</name>
    <dbReference type="NCBI Taxonomy" id="2768068"/>
    <lineage>
        <taxon>Bacteria</taxon>
        <taxon>Bacillati</taxon>
        <taxon>Actinomycetota</taxon>
        <taxon>Actinomycetes</taxon>
        <taxon>Kitasatosporales</taxon>
        <taxon>Streptomycetaceae</taxon>
        <taxon>Streptomyces</taxon>
    </lineage>
</organism>
<evidence type="ECO:0000313" key="2">
    <source>
        <dbReference type="EMBL" id="QNP61873.1"/>
    </source>
</evidence>
<name>A0A7H0HMV7_9ACTN</name>
<dbReference type="KEGG" id="sgj:IAG43_02330"/>
<dbReference type="Proteomes" id="UP000516230">
    <property type="component" value="Chromosome"/>
</dbReference>
<proteinExistence type="predicted"/>
<evidence type="ECO:0000313" key="3">
    <source>
        <dbReference type="Proteomes" id="UP000516230"/>
    </source>
</evidence>
<dbReference type="RefSeq" id="WP_187739075.1">
    <property type="nucleotide sequence ID" value="NZ_CP060825.1"/>
</dbReference>
<evidence type="ECO:0000256" key="1">
    <source>
        <dbReference type="SAM" id="MobiDB-lite"/>
    </source>
</evidence>
<dbReference type="EMBL" id="CP060825">
    <property type="protein sequence ID" value="QNP61873.1"/>
    <property type="molecule type" value="Genomic_DNA"/>
</dbReference>
<feature type="region of interest" description="Disordered" evidence="1">
    <location>
        <begin position="1"/>
        <end position="27"/>
    </location>
</feature>